<gene>
    <name evidence="2" type="ORF">SPSC_00003</name>
</gene>
<feature type="compositionally biased region" description="Low complexity" evidence="1">
    <location>
        <begin position="54"/>
        <end position="69"/>
    </location>
</feature>
<feature type="compositionally biased region" description="Polar residues" evidence="1">
    <location>
        <begin position="380"/>
        <end position="392"/>
    </location>
</feature>
<organism evidence="2">
    <name type="scientific">Sporisorium scitamineum</name>
    <dbReference type="NCBI Taxonomy" id="49012"/>
    <lineage>
        <taxon>Eukaryota</taxon>
        <taxon>Fungi</taxon>
        <taxon>Dikarya</taxon>
        <taxon>Basidiomycota</taxon>
        <taxon>Ustilaginomycotina</taxon>
        <taxon>Ustilaginomycetes</taxon>
        <taxon>Ustilaginales</taxon>
        <taxon>Ustilaginaceae</taxon>
        <taxon>Sporisorium</taxon>
    </lineage>
</organism>
<feature type="compositionally biased region" description="Low complexity" evidence="1">
    <location>
        <begin position="108"/>
        <end position="119"/>
    </location>
</feature>
<reference evidence="2" key="1">
    <citation type="submission" date="2014-06" db="EMBL/GenBank/DDBJ databases">
        <authorList>
            <person name="Ju J."/>
            <person name="Zhang J."/>
        </authorList>
    </citation>
    <scope>NUCLEOTIDE SEQUENCE</scope>
    <source>
        <strain evidence="2">SscI8</strain>
    </source>
</reference>
<evidence type="ECO:0000256" key="1">
    <source>
        <dbReference type="SAM" id="MobiDB-lite"/>
    </source>
</evidence>
<name>A0A140KLV2_9BASI</name>
<dbReference type="AlphaFoldDB" id="A0A140KLV2"/>
<dbReference type="OrthoDB" id="10347230at2759"/>
<evidence type="ECO:0000313" key="2">
    <source>
        <dbReference type="EMBL" id="CDR87083.1"/>
    </source>
</evidence>
<dbReference type="EMBL" id="LK056649">
    <property type="protein sequence ID" value="CDR87083.1"/>
    <property type="molecule type" value="Genomic_DNA"/>
</dbReference>
<feature type="region of interest" description="Disordered" evidence="1">
    <location>
        <begin position="346"/>
        <end position="432"/>
    </location>
</feature>
<feature type="compositionally biased region" description="Gly residues" evidence="1">
    <location>
        <begin position="98"/>
        <end position="107"/>
    </location>
</feature>
<proteinExistence type="predicted"/>
<feature type="region of interest" description="Disordered" evidence="1">
    <location>
        <begin position="33"/>
        <end position="125"/>
    </location>
</feature>
<protein>
    <submittedName>
        <fullName evidence="2">Uncharacterized protein</fullName>
    </submittedName>
</protein>
<feature type="compositionally biased region" description="Low complexity" evidence="1">
    <location>
        <begin position="82"/>
        <end position="97"/>
    </location>
</feature>
<sequence length="432" mass="46523">MSVLGLLNSDIGGDFSFDDLFRQPLCLSQQDDASVHGLGQSHSHGPEPSDGHAHSLSPLSANSSTSGSPDHLRAVDDSDDNTNGTKHTTSTSTSSNGGAAGGSGGTGPSSSVQSPVRSSELTITQRQNARRHVFNASFNILRSLTQCPQAFNKQYAIEHVIETFQQHLVKKSCSLGLAPGQQDSTMQSTTRSAAAAVETSAVDHHHHHPAEADAATMVEHVVRSLIRRLVHTYVLPVLPQAKQPQSLDDLFATLDCVFEEIAKFEHKMHAELQSKTHEVLELKQRLALLLSNASASGQQPNTTKIDAMAAAAAASASVQSQPPFPLVNPLVQHHQRQQKRLQPIHFDQDDDGESDGGNIDSQGGGGQRRGAAASKRIKYSPTTLPTSFINSSHQHDLASFQPQSHQQQHQQTNQDHRQASKLLIAQVRSGSR</sequence>
<feature type="compositionally biased region" description="Low complexity" evidence="1">
    <location>
        <begin position="401"/>
        <end position="413"/>
    </location>
</feature>
<accession>A0A140KLV2</accession>
<feature type="compositionally biased region" description="Basic and acidic residues" evidence="1">
    <location>
        <begin position="44"/>
        <end position="53"/>
    </location>
</feature>